<keyword evidence="3" id="KW-1185">Reference proteome</keyword>
<comment type="caution">
    <text evidence="2">The sequence shown here is derived from an EMBL/GenBank/DDBJ whole genome shotgun (WGS) entry which is preliminary data.</text>
</comment>
<dbReference type="RefSeq" id="WP_040042290.1">
    <property type="nucleotide sequence ID" value="NZ_JWJG01000028.1"/>
</dbReference>
<accession>A0A0C2BH50</accession>
<dbReference type="InterPro" id="IPR009937">
    <property type="entry name" value="Phage_holin_3_6"/>
</dbReference>
<dbReference type="EMBL" id="JWJG01000028">
    <property type="protein sequence ID" value="KIF80590.1"/>
    <property type="molecule type" value="Genomic_DNA"/>
</dbReference>
<evidence type="ECO:0000256" key="1">
    <source>
        <dbReference type="SAM" id="Phobius"/>
    </source>
</evidence>
<name>A0A0C2BH50_9BURK</name>
<reference evidence="2 3" key="1">
    <citation type="submission" date="2014-12" db="EMBL/GenBank/DDBJ databases">
        <title>Denitrispirillum autotrophicum gen. nov., sp. nov., Denitrifying, Facultatively Autotrophic Bacteria Isolated from Rice Paddy Soil.</title>
        <authorList>
            <person name="Ishii S."/>
            <person name="Ashida N."/>
            <person name="Ohno H."/>
            <person name="Otsuka S."/>
            <person name="Yokota A."/>
            <person name="Senoo K."/>
        </authorList>
    </citation>
    <scope>NUCLEOTIDE SEQUENCE [LARGE SCALE GENOMIC DNA]</scope>
    <source>
        <strain evidence="2 3">TSA66</strain>
    </source>
</reference>
<dbReference type="OrthoDB" id="8777616at2"/>
<dbReference type="STRING" id="709839.TSA66_06810"/>
<feature type="transmembrane region" description="Helical" evidence="1">
    <location>
        <begin position="84"/>
        <end position="104"/>
    </location>
</feature>
<sequence>MDSQSSGPGQAGAAQPGLVAGLGGMAKNALALLISRVELAACELGEARDNLARLLLVGALGVLALWLGAACWTALIVVLAWDALGWKILLLVAAFYTLLALAILRHARSMLERDKLSMPATLAELRGDRDALL</sequence>
<dbReference type="Proteomes" id="UP000031572">
    <property type="component" value="Unassembled WGS sequence"/>
</dbReference>
<proteinExistence type="predicted"/>
<evidence type="ECO:0000313" key="3">
    <source>
        <dbReference type="Proteomes" id="UP000031572"/>
    </source>
</evidence>
<evidence type="ECO:0000313" key="2">
    <source>
        <dbReference type="EMBL" id="KIF80590.1"/>
    </source>
</evidence>
<keyword evidence="1" id="KW-0472">Membrane</keyword>
<organism evidence="2 3">
    <name type="scientific">Noviherbaspirillum autotrophicum</name>
    <dbReference type="NCBI Taxonomy" id="709839"/>
    <lineage>
        <taxon>Bacteria</taxon>
        <taxon>Pseudomonadati</taxon>
        <taxon>Pseudomonadota</taxon>
        <taxon>Betaproteobacteria</taxon>
        <taxon>Burkholderiales</taxon>
        <taxon>Oxalobacteraceae</taxon>
        <taxon>Noviherbaspirillum</taxon>
    </lineage>
</organism>
<dbReference type="Pfam" id="PF07332">
    <property type="entry name" value="Phage_holin_3_6"/>
    <property type="match status" value="1"/>
</dbReference>
<protein>
    <submittedName>
        <fullName evidence="2">Membrane protein</fullName>
    </submittedName>
</protein>
<keyword evidence="1" id="KW-0812">Transmembrane</keyword>
<dbReference type="AlphaFoldDB" id="A0A0C2BH50"/>
<keyword evidence="1" id="KW-1133">Transmembrane helix</keyword>
<gene>
    <name evidence="2" type="ORF">TSA66_06810</name>
</gene>
<feature type="transmembrane region" description="Helical" evidence="1">
    <location>
        <begin position="54"/>
        <end position="78"/>
    </location>
</feature>